<organism evidence="1 2">
    <name type="scientific">Effrenium voratum</name>
    <dbReference type="NCBI Taxonomy" id="2562239"/>
    <lineage>
        <taxon>Eukaryota</taxon>
        <taxon>Sar</taxon>
        <taxon>Alveolata</taxon>
        <taxon>Dinophyceae</taxon>
        <taxon>Suessiales</taxon>
        <taxon>Symbiodiniaceae</taxon>
        <taxon>Effrenium</taxon>
    </lineage>
</organism>
<dbReference type="AlphaFoldDB" id="A0AA36NHY7"/>
<gene>
    <name evidence="1" type="ORF">EVOR1521_LOCUS25726</name>
</gene>
<sequence>MGVAETPIQIHMVPTSPASLKIKSQAGAQWIPTEPVLDERQVSISTAASVSSDEEVVEEVEDKQADAEPRRAIKVSKRRALALQQELLASFVAPDFQKALHELARIHNDLKGSSREFASGFRKLVRKRQVEVIPRFGFEASEEGVEDMLRVFKDFHGDPDIYINEVAIKEALCLEVDRLPSKHDGCIHAKPASKERVMELLRLQLAEFSKAVFQHKLQELKWAANRSSGRLWRNGEDPEGYFHLPGRTELALRVQKKILPRFGFAATKEGVKDMVCHCAKFLSEPEVVELFDCLNAKLGMSPDACELFRKFAIQMTRSRARAD</sequence>
<dbReference type="EMBL" id="CAUJNA010003474">
    <property type="protein sequence ID" value="CAJ1402953.1"/>
    <property type="molecule type" value="Genomic_DNA"/>
</dbReference>
<dbReference type="Proteomes" id="UP001178507">
    <property type="component" value="Unassembled WGS sequence"/>
</dbReference>
<name>A0AA36NHY7_9DINO</name>
<evidence type="ECO:0008006" key="3">
    <source>
        <dbReference type="Google" id="ProtNLM"/>
    </source>
</evidence>
<proteinExistence type="predicted"/>
<evidence type="ECO:0000313" key="2">
    <source>
        <dbReference type="Proteomes" id="UP001178507"/>
    </source>
</evidence>
<accession>A0AA36NHY7</accession>
<evidence type="ECO:0000313" key="1">
    <source>
        <dbReference type="EMBL" id="CAJ1402953.1"/>
    </source>
</evidence>
<protein>
    <recommendedName>
        <fullName evidence="3">Protein C10</fullName>
    </recommendedName>
</protein>
<keyword evidence="2" id="KW-1185">Reference proteome</keyword>
<reference evidence="1" key="1">
    <citation type="submission" date="2023-08" db="EMBL/GenBank/DDBJ databases">
        <authorList>
            <person name="Chen Y."/>
            <person name="Shah S."/>
            <person name="Dougan E. K."/>
            <person name="Thang M."/>
            <person name="Chan C."/>
        </authorList>
    </citation>
    <scope>NUCLEOTIDE SEQUENCE</scope>
</reference>
<comment type="caution">
    <text evidence="1">The sequence shown here is derived from an EMBL/GenBank/DDBJ whole genome shotgun (WGS) entry which is preliminary data.</text>
</comment>